<organism evidence="4 5">
    <name type="scientific">Plasmodiophora brassicae</name>
    <name type="common">Clubroot disease agent</name>
    <dbReference type="NCBI Taxonomy" id="37360"/>
    <lineage>
        <taxon>Eukaryota</taxon>
        <taxon>Sar</taxon>
        <taxon>Rhizaria</taxon>
        <taxon>Endomyxa</taxon>
        <taxon>Phytomyxea</taxon>
        <taxon>Plasmodiophorida</taxon>
        <taxon>Plasmodiophoridae</taxon>
        <taxon>Plasmodiophora</taxon>
    </lineage>
</organism>
<accession>A0A3P3YDD9</accession>
<dbReference type="EMBL" id="OVEO01000008">
    <property type="protein sequence ID" value="SPQ97960.1"/>
    <property type="molecule type" value="Genomic_DNA"/>
</dbReference>
<feature type="repeat" description="ANK" evidence="3">
    <location>
        <begin position="144"/>
        <end position="166"/>
    </location>
</feature>
<feature type="repeat" description="ANK" evidence="3">
    <location>
        <begin position="178"/>
        <end position="210"/>
    </location>
</feature>
<keyword evidence="4" id="KW-0496">Mitochondrion</keyword>
<dbReference type="SUPFAM" id="SSF48403">
    <property type="entry name" value="Ankyrin repeat"/>
    <property type="match status" value="1"/>
</dbReference>
<evidence type="ECO:0000256" key="2">
    <source>
        <dbReference type="ARBA" id="ARBA00023043"/>
    </source>
</evidence>
<geneLocation type="mitochondrion" evidence="4"/>
<evidence type="ECO:0000313" key="4">
    <source>
        <dbReference type="EMBL" id="SPQ97960.1"/>
    </source>
</evidence>
<gene>
    <name evidence="4" type="ORF">PLBR_LOCUS5175</name>
</gene>
<dbReference type="PROSITE" id="PS50088">
    <property type="entry name" value="ANK_REPEAT"/>
    <property type="match status" value="5"/>
</dbReference>
<dbReference type="InterPro" id="IPR002110">
    <property type="entry name" value="Ankyrin_rpt"/>
</dbReference>
<reference evidence="4 5" key="1">
    <citation type="submission" date="2018-03" db="EMBL/GenBank/DDBJ databases">
        <authorList>
            <person name="Fogelqvist J."/>
        </authorList>
    </citation>
    <scope>NUCLEOTIDE SEQUENCE [LARGE SCALE GENOMIC DNA]</scope>
</reference>
<keyword evidence="1" id="KW-0677">Repeat</keyword>
<evidence type="ECO:0000256" key="3">
    <source>
        <dbReference type="PROSITE-ProRule" id="PRU00023"/>
    </source>
</evidence>
<dbReference type="PANTHER" id="PTHR24171:SF9">
    <property type="entry name" value="ANKYRIN REPEAT DOMAIN-CONTAINING PROTEIN 39"/>
    <property type="match status" value="1"/>
</dbReference>
<evidence type="ECO:0000313" key="5">
    <source>
        <dbReference type="Proteomes" id="UP000290189"/>
    </source>
</evidence>
<proteinExistence type="predicted"/>
<dbReference type="PRINTS" id="PR01415">
    <property type="entry name" value="ANKYRIN"/>
</dbReference>
<dbReference type="Pfam" id="PF12796">
    <property type="entry name" value="Ank_2"/>
    <property type="match status" value="1"/>
</dbReference>
<feature type="repeat" description="ANK" evidence="3">
    <location>
        <begin position="45"/>
        <end position="77"/>
    </location>
</feature>
<dbReference type="Pfam" id="PF00023">
    <property type="entry name" value="Ank"/>
    <property type="match status" value="1"/>
</dbReference>
<dbReference type="PROSITE" id="PS50297">
    <property type="entry name" value="ANK_REP_REGION"/>
    <property type="match status" value="5"/>
</dbReference>
<dbReference type="Proteomes" id="UP000290189">
    <property type="component" value="Unassembled WGS sequence"/>
</dbReference>
<evidence type="ECO:0000256" key="1">
    <source>
        <dbReference type="ARBA" id="ARBA00022737"/>
    </source>
</evidence>
<sequence>MATMTADMAATVLNAAMHNDIDVLQRNLDGLDPDDDDVRSYKDCNGRTALHWAAANGHDGAVEALIRHRWDVNVDDEVHWTPLHSACSAGHVPVVRQLLQQKANCHARNDNGCTPIMYAASKGNTLIVDLLLKNGANPSISDASGQCPLHRAASRGKADIVEMLVRDPRVNINAVDNAGHSALHLACMEGDKEMAADLIDLGADARLRDKDGKVAFHYAPSAQVNYLVSLVLDKDKRQDGAPAAE</sequence>
<dbReference type="SMART" id="SM00248">
    <property type="entry name" value="ANK"/>
    <property type="match status" value="5"/>
</dbReference>
<dbReference type="PANTHER" id="PTHR24171">
    <property type="entry name" value="ANKYRIN REPEAT DOMAIN-CONTAINING PROTEIN 39-RELATED"/>
    <property type="match status" value="1"/>
</dbReference>
<feature type="repeat" description="ANK" evidence="3">
    <location>
        <begin position="78"/>
        <end position="110"/>
    </location>
</feature>
<keyword evidence="2 3" id="KW-0040">ANK repeat</keyword>
<dbReference type="AlphaFoldDB" id="A0A3P3YDD9"/>
<feature type="repeat" description="ANK" evidence="3">
    <location>
        <begin position="111"/>
        <end position="143"/>
    </location>
</feature>
<dbReference type="Pfam" id="PF13637">
    <property type="entry name" value="Ank_4"/>
    <property type="match status" value="1"/>
</dbReference>
<name>A0A3P3YDD9_PLABS</name>
<dbReference type="InterPro" id="IPR036770">
    <property type="entry name" value="Ankyrin_rpt-contain_sf"/>
</dbReference>
<dbReference type="Gene3D" id="1.25.40.20">
    <property type="entry name" value="Ankyrin repeat-containing domain"/>
    <property type="match status" value="3"/>
</dbReference>
<protein>
    <submittedName>
        <fullName evidence="4">Uncharacterized protein</fullName>
    </submittedName>
</protein>